<reference evidence="2 3" key="2">
    <citation type="journal article" date="2019" name="G3 (Bethesda)">
        <title>Hybrid Assembly of the Genome of the Entomopathogenic Nematode Steinernema carpocapsae Identifies the X-Chromosome.</title>
        <authorList>
            <person name="Serra L."/>
            <person name="Macchietto M."/>
            <person name="Macias-Munoz A."/>
            <person name="McGill C.J."/>
            <person name="Rodriguez I.M."/>
            <person name="Rodriguez B."/>
            <person name="Murad R."/>
            <person name="Mortazavi A."/>
        </authorList>
    </citation>
    <scope>NUCLEOTIDE SEQUENCE [LARGE SCALE GENOMIC DNA]</scope>
    <source>
        <strain evidence="2 3">ALL</strain>
    </source>
</reference>
<proteinExistence type="predicted"/>
<dbReference type="AlphaFoldDB" id="A0A4V5ZY55"/>
<gene>
    <name evidence="2" type="ORF">L596_026369</name>
</gene>
<evidence type="ECO:0000256" key="1">
    <source>
        <dbReference type="SAM" id="Phobius"/>
    </source>
</evidence>
<dbReference type="Proteomes" id="UP000298663">
    <property type="component" value="Unassembled WGS sequence"/>
</dbReference>
<comment type="caution">
    <text evidence="2">The sequence shown here is derived from an EMBL/GenBank/DDBJ whole genome shotgun (WGS) entry which is preliminary data.</text>
</comment>
<reference evidence="2 3" key="1">
    <citation type="journal article" date="2015" name="Genome Biol.">
        <title>Comparative genomics of Steinernema reveals deeply conserved gene regulatory networks.</title>
        <authorList>
            <person name="Dillman A.R."/>
            <person name="Macchietto M."/>
            <person name="Porter C.F."/>
            <person name="Rogers A."/>
            <person name="Williams B."/>
            <person name="Antoshechkin I."/>
            <person name="Lee M.M."/>
            <person name="Goodwin Z."/>
            <person name="Lu X."/>
            <person name="Lewis E.E."/>
            <person name="Goodrich-Blair H."/>
            <person name="Stock S.P."/>
            <person name="Adams B.J."/>
            <person name="Sternberg P.W."/>
            <person name="Mortazavi A."/>
        </authorList>
    </citation>
    <scope>NUCLEOTIDE SEQUENCE [LARGE SCALE GENOMIC DNA]</scope>
    <source>
        <strain evidence="2 3">ALL</strain>
    </source>
</reference>
<protein>
    <recommendedName>
        <fullName evidence="4">7TM GPCR serpentine receptor class x (Srx) domain-containing protein</fullName>
    </recommendedName>
</protein>
<name>A0A4V5ZY55_STECR</name>
<feature type="transmembrane region" description="Helical" evidence="1">
    <location>
        <begin position="43"/>
        <end position="68"/>
    </location>
</feature>
<keyword evidence="3" id="KW-1185">Reference proteome</keyword>
<dbReference type="OrthoDB" id="5846501at2759"/>
<keyword evidence="1" id="KW-0812">Transmembrane</keyword>
<accession>A0A4V5ZY55</accession>
<evidence type="ECO:0000313" key="2">
    <source>
        <dbReference type="EMBL" id="TKR62395.1"/>
    </source>
</evidence>
<dbReference type="EMBL" id="AZBU02000010">
    <property type="protein sequence ID" value="TKR62395.1"/>
    <property type="molecule type" value="Genomic_DNA"/>
</dbReference>
<evidence type="ECO:0008006" key="4">
    <source>
        <dbReference type="Google" id="ProtNLM"/>
    </source>
</evidence>
<organism evidence="2 3">
    <name type="scientific">Steinernema carpocapsae</name>
    <name type="common">Entomopathogenic nematode</name>
    <dbReference type="NCBI Taxonomy" id="34508"/>
    <lineage>
        <taxon>Eukaryota</taxon>
        <taxon>Metazoa</taxon>
        <taxon>Ecdysozoa</taxon>
        <taxon>Nematoda</taxon>
        <taxon>Chromadorea</taxon>
        <taxon>Rhabditida</taxon>
        <taxon>Tylenchina</taxon>
        <taxon>Panagrolaimomorpha</taxon>
        <taxon>Strongyloidoidea</taxon>
        <taxon>Steinernematidae</taxon>
        <taxon>Steinernema</taxon>
    </lineage>
</organism>
<keyword evidence="1" id="KW-0472">Membrane</keyword>
<keyword evidence="1" id="KW-1133">Transmembrane helix</keyword>
<evidence type="ECO:0000313" key="3">
    <source>
        <dbReference type="Proteomes" id="UP000298663"/>
    </source>
</evidence>
<feature type="transmembrane region" description="Helical" evidence="1">
    <location>
        <begin position="6"/>
        <end position="31"/>
    </location>
</feature>
<sequence length="97" mass="10663">MYTPLSITISCAIGILAFLSMGLNFTVIGVIKHGGFASKQRGNPIYIIALANMLGDVFQLCLILGYIVPSTFVQVSRITRSKSYILEFRTLSTTRTQ</sequence>